<accession>A0A165DI43</accession>
<evidence type="ECO:0000313" key="2">
    <source>
        <dbReference type="Proteomes" id="UP000076871"/>
    </source>
</evidence>
<evidence type="ECO:0008006" key="3">
    <source>
        <dbReference type="Google" id="ProtNLM"/>
    </source>
</evidence>
<dbReference type="GeneID" id="63829810"/>
<evidence type="ECO:0000313" key="1">
    <source>
        <dbReference type="EMBL" id="KZT04931.1"/>
    </source>
</evidence>
<name>A0A165DI43_9APHY</name>
<dbReference type="RefSeq" id="XP_040762671.1">
    <property type="nucleotide sequence ID" value="XM_040912782.1"/>
</dbReference>
<dbReference type="OrthoDB" id="2804670at2759"/>
<protein>
    <recommendedName>
        <fullName evidence="3">F-box domain-containing protein</fullName>
    </recommendedName>
</protein>
<dbReference type="InParanoid" id="A0A165DI43"/>
<proteinExistence type="predicted"/>
<gene>
    <name evidence="1" type="ORF">LAESUDRAFT_760673</name>
</gene>
<dbReference type="EMBL" id="KV427633">
    <property type="protein sequence ID" value="KZT04931.1"/>
    <property type="molecule type" value="Genomic_DNA"/>
</dbReference>
<reference evidence="1 2" key="1">
    <citation type="journal article" date="2016" name="Mol. Biol. Evol.">
        <title>Comparative Genomics of Early-Diverging Mushroom-Forming Fungi Provides Insights into the Origins of Lignocellulose Decay Capabilities.</title>
        <authorList>
            <person name="Nagy L.G."/>
            <person name="Riley R."/>
            <person name="Tritt A."/>
            <person name="Adam C."/>
            <person name="Daum C."/>
            <person name="Floudas D."/>
            <person name="Sun H."/>
            <person name="Yadav J.S."/>
            <person name="Pangilinan J."/>
            <person name="Larsson K.H."/>
            <person name="Matsuura K."/>
            <person name="Barry K."/>
            <person name="Labutti K."/>
            <person name="Kuo R."/>
            <person name="Ohm R.A."/>
            <person name="Bhattacharya S.S."/>
            <person name="Shirouzu T."/>
            <person name="Yoshinaga Y."/>
            <person name="Martin F.M."/>
            <person name="Grigoriev I.V."/>
            <person name="Hibbett D.S."/>
        </authorList>
    </citation>
    <scope>NUCLEOTIDE SEQUENCE [LARGE SCALE GENOMIC DNA]</scope>
    <source>
        <strain evidence="1 2">93-53</strain>
    </source>
</reference>
<dbReference type="AlphaFoldDB" id="A0A165DI43"/>
<organism evidence="1 2">
    <name type="scientific">Laetiporus sulphureus 93-53</name>
    <dbReference type="NCBI Taxonomy" id="1314785"/>
    <lineage>
        <taxon>Eukaryota</taxon>
        <taxon>Fungi</taxon>
        <taxon>Dikarya</taxon>
        <taxon>Basidiomycota</taxon>
        <taxon>Agaricomycotina</taxon>
        <taxon>Agaricomycetes</taxon>
        <taxon>Polyporales</taxon>
        <taxon>Laetiporus</taxon>
    </lineage>
</organism>
<keyword evidence="2" id="KW-1185">Reference proteome</keyword>
<dbReference type="Proteomes" id="UP000076871">
    <property type="component" value="Unassembled WGS sequence"/>
</dbReference>
<sequence length="125" mass="14248">MASSEQQLKHITKASGDNVQRLALVVNGGVGPVTLARPQGARRPLPQLPIEVWENVINHLWDAQRTLRRCTINVCRAWYPPSRFHLRVQIKIKSVEDVKAYAKMLKQTPKWSGRAHDMTMIITNN</sequence>